<dbReference type="Pfam" id="PF01554">
    <property type="entry name" value="MatE"/>
    <property type="match status" value="2"/>
</dbReference>
<feature type="transmembrane region" description="Helical" evidence="10">
    <location>
        <begin position="136"/>
        <end position="156"/>
    </location>
</feature>
<evidence type="ECO:0000256" key="10">
    <source>
        <dbReference type="SAM" id="Phobius"/>
    </source>
</evidence>
<feature type="transmembrane region" description="Helical" evidence="10">
    <location>
        <begin position="168"/>
        <end position="189"/>
    </location>
</feature>
<dbReference type="GO" id="GO:0006811">
    <property type="term" value="P:monoatomic ion transport"/>
    <property type="evidence" value="ECO:0007669"/>
    <property type="project" value="UniProtKB-KW"/>
</dbReference>
<dbReference type="InterPro" id="IPR050222">
    <property type="entry name" value="MATE_MdtK"/>
</dbReference>
<feature type="transmembrane region" description="Helical" evidence="10">
    <location>
        <begin position="394"/>
        <end position="413"/>
    </location>
</feature>
<feature type="transmembrane region" description="Helical" evidence="10">
    <location>
        <begin position="425"/>
        <end position="444"/>
    </location>
</feature>
<keyword evidence="12" id="KW-1185">Reference proteome</keyword>
<gene>
    <name evidence="11" type="ORF">QS748_10715</name>
</gene>
<keyword evidence="4" id="KW-1003">Cell membrane</keyword>
<evidence type="ECO:0000256" key="2">
    <source>
        <dbReference type="ARBA" id="ARBA00022448"/>
    </source>
</evidence>
<evidence type="ECO:0000256" key="4">
    <source>
        <dbReference type="ARBA" id="ARBA00022475"/>
    </source>
</evidence>
<dbReference type="GO" id="GO:0042910">
    <property type="term" value="F:xenobiotic transmembrane transporter activity"/>
    <property type="evidence" value="ECO:0007669"/>
    <property type="project" value="InterPro"/>
</dbReference>
<keyword evidence="2" id="KW-0813">Transport</keyword>
<organism evidence="11 12">
    <name type="scientific">Candidatus Endonucleibacter bathymodioli</name>
    <dbReference type="NCBI Taxonomy" id="539814"/>
    <lineage>
        <taxon>Bacteria</taxon>
        <taxon>Pseudomonadati</taxon>
        <taxon>Pseudomonadota</taxon>
        <taxon>Gammaproteobacteria</taxon>
        <taxon>Oceanospirillales</taxon>
        <taxon>Endozoicomonadaceae</taxon>
        <taxon>Candidatus Endonucleibacter</taxon>
    </lineage>
</organism>
<dbReference type="Proteomes" id="UP001178148">
    <property type="component" value="Unassembled WGS sequence"/>
</dbReference>
<evidence type="ECO:0000256" key="7">
    <source>
        <dbReference type="ARBA" id="ARBA00023065"/>
    </source>
</evidence>
<evidence type="ECO:0000256" key="8">
    <source>
        <dbReference type="ARBA" id="ARBA00023136"/>
    </source>
</evidence>
<evidence type="ECO:0000313" key="11">
    <source>
        <dbReference type="EMBL" id="MDP0589624.1"/>
    </source>
</evidence>
<feature type="transmembrane region" description="Helical" evidence="10">
    <location>
        <begin position="98"/>
        <end position="116"/>
    </location>
</feature>
<dbReference type="CDD" id="cd13131">
    <property type="entry name" value="MATE_NorM_like"/>
    <property type="match status" value="1"/>
</dbReference>
<dbReference type="PANTHER" id="PTHR43298">
    <property type="entry name" value="MULTIDRUG RESISTANCE PROTEIN NORM-RELATED"/>
    <property type="match status" value="1"/>
</dbReference>
<dbReference type="NCBIfam" id="TIGR00797">
    <property type="entry name" value="matE"/>
    <property type="match status" value="1"/>
</dbReference>
<evidence type="ECO:0000256" key="5">
    <source>
        <dbReference type="ARBA" id="ARBA00022692"/>
    </source>
</evidence>
<evidence type="ECO:0000313" key="12">
    <source>
        <dbReference type="Proteomes" id="UP001178148"/>
    </source>
</evidence>
<feature type="transmembrane region" description="Helical" evidence="10">
    <location>
        <begin position="241"/>
        <end position="270"/>
    </location>
</feature>
<protein>
    <recommendedName>
        <fullName evidence="9">Multidrug-efflux transporter</fullName>
    </recommendedName>
</protein>
<feature type="transmembrane region" description="Helical" evidence="10">
    <location>
        <begin position="354"/>
        <end position="373"/>
    </location>
</feature>
<feature type="transmembrane region" description="Helical" evidence="10">
    <location>
        <begin position="52"/>
        <end position="77"/>
    </location>
</feature>
<feature type="transmembrane region" description="Helical" evidence="10">
    <location>
        <begin position="18"/>
        <end position="37"/>
    </location>
</feature>
<dbReference type="PIRSF" id="PIRSF006603">
    <property type="entry name" value="DinF"/>
    <property type="match status" value="1"/>
</dbReference>
<evidence type="ECO:0000256" key="6">
    <source>
        <dbReference type="ARBA" id="ARBA00022989"/>
    </source>
</evidence>
<name>A0AA90NSA9_9GAMM</name>
<keyword evidence="7" id="KW-0406">Ion transport</keyword>
<dbReference type="AlphaFoldDB" id="A0AA90NSA9"/>
<feature type="transmembrane region" description="Helical" evidence="10">
    <location>
        <begin position="282"/>
        <end position="305"/>
    </location>
</feature>
<keyword evidence="6 10" id="KW-1133">Transmembrane helix</keyword>
<feature type="transmembrane region" description="Helical" evidence="10">
    <location>
        <begin position="201"/>
        <end position="220"/>
    </location>
</feature>
<keyword evidence="3" id="KW-0050">Antiport</keyword>
<comment type="subcellular location">
    <subcellularLocation>
        <location evidence="1">Cell inner membrane</location>
        <topology evidence="1">Multi-pass membrane protein</topology>
    </subcellularLocation>
</comment>
<dbReference type="EMBL" id="JASXSV010000017">
    <property type="protein sequence ID" value="MDP0589624.1"/>
    <property type="molecule type" value="Genomic_DNA"/>
</dbReference>
<dbReference type="PANTHER" id="PTHR43298:SF2">
    <property type="entry name" value="FMN_FAD EXPORTER YEEO-RELATED"/>
    <property type="match status" value="1"/>
</dbReference>
<proteinExistence type="predicted"/>
<dbReference type="InterPro" id="IPR048279">
    <property type="entry name" value="MdtK-like"/>
</dbReference>
<feature type="transmembrane region" description="Helical" evidence="10">
    <location>
        <begin position="317"/>
        <end position="342"/>
    </location>
</feature>
<evidence type="ECO:0000256" key="9">
    <source>
        <dbReference type="ARBA" id="ARBA00031636"/>
    </source>
</evidence>
<reference evidence="11 12" key="1">
    <citation type="journal article" date="2023" name="bioRxiv">
        <title>An intranuclear bacterial parasite of deep-sea mussels expresses apoptosis inhibitors acquired from its host.</title>
        <authorList>
            <person name="Gonzalez Porras M.A."/>
            <person name="Assie A."/>
            <person name="Tietjen M."/>
            <person name="Violette M."/>
            <person name="Kleiner M."/>
            <person name="Gruber-Vodicka H."/>
            <person name="Dubilier N."/>
            <person name="Leisch N."/>
        </authorList>
    </citation>
    <scope>NUCLEOTIDE SEQUENCE [LARGE SCALE GENOMIC DNA]</scope>
    <source>
        <strain evidence="11">IAP13</strain>
    </source>
</reference>
<evidence type="ECO:0000256" key="3">
    <source>
        <dbReference type="ARBA" id="ARBA00022449"/>
    </source>
</evidence>
<sequence>MITSSSLLIRYFIELKELLYLSCPILVAQLAIIGMSFTDTSMAGHYSTEDLAAIAIGTSIWMPVYLLIRGTLIATTLMVARLYGAGKSQQIGSLVRQANWIAVALGLIGFIFLQHTEWILILLEISPLLIEKTTDYLVALSWGVPAICMYEVLVCYCEGCSKTKPSMIISLLALLVNIPLNYLLIYGNFGFPELGGVGCGYATSICFCLMFMLMLAFVSFSNYHKKSDIFTKLEMPDAKAIIILIKLGIPIGLAFFFEAGIFCAIALVIGKLGTTIVAGHQIALNFSSITFMVPLSLSMGLTVRTSQAIGAGNPEKAAFIGYSGILTALFGACISATAILIFSEQIASFYTVNPAVRALAVELLFFAALFQFFDAIQIASIGALRGYKDTRIPMIMILVACWVIALPFGYLLGLTDVITESMGPHGLWIGLLTAMLVAAPQLAVRFRIVSRREIEKTKIAV</sequence>
<dbReference type="GO" id="GO:0015297">
    <property type="term" value="F:antiporter activity"/>
    <property type="evidence" value="ECO:0007669"/>
    <property type="project" value="UniProtKB-KW"/>
</dbReference>
<comment type="caution">
    <text evidence="11">The sequence shown here is derived from an EMBL/GenBank/DDBJ whole genome shotgun (WGS) entry which is preliminary data.</text>
</comment>
<evidence type="ECO:0000256" key="1">
    <source>
        <dbReference type="ARBA" id="ARBA00004429"/>
    </source>
</evidence>
<accession>A0AA90NSA9</accession>
<keyword evidence="8 10" id="KW-0472">Membrane</keyword>
<dbReference type="InterPro" id="IPR002528">
    <property type="entry name" value="MATE_fam"/>
</dbReference>
<keyword evidence="5 10" id="KW-0812">Transmembrane</keyword>
<dbReference type="GO" id="GO:0005886">
    <property type="term" value="C:plasma membrane"/>
    <property type="evidence" value="ECO:0007669"/>
    <property type="project" value="UniProtKB-SubCell"/>
</dbReference>